<dbReference type="GO" id="GO:0008982">
    <property type="term" value="F:protein-N(PI)-phosphohistidine-sugar phosphotransferase activity"/>
    <property type="evidence" value="ECO:0007669"/>
    <property type="project" value="UniProtKB-UniRule"/>
</dbReference>
<feature type="transmembrane region" description="Helical" evidence="9">
    <location>
        <begin position="129"/>
        <end position="151"/>
    </location>
</feature>
<feature type="transmembrane region" description="Helical" evidence="9">
    <location>
        <begin position="31"/>
        <end position="51"/>
    </location>
</feature>
<keyword evidence="2 8" id="KW-0813">Transport</keyword>
<dbReference type="PIRSF" id="PIRSF006351">
    <property type="entry name" value="PTS_EIIC-Cellobiose"/>
    <property type="match status" value="1"/>
</dbReference>
<evidence type="ECO:0000256" key="2">
    <source>
        <dbReference type="ARBA" id="ARBA00022448"/>
    </source>
</evidence>
<keyword evidence="5 9" id="KW-0812">Transmembrane</keyword>
<evidence type="ECO:0000313" key="11">
    <source>
        <dbReference type="EMBL" id="RJG24234.1"/>
    </source>
</evidence>
<feature type="transmembrane region" description="Helical" evidence="9">
    <location>
        <begin position="335"/>
        <end position="357"/>
    </location>
</feature>
<keyword evidence="4 8" id="KW-0762">Sugar transport</keyword>
<evidence type="ECO:0000259" key="10">
    <source>
        <dbReference type="PROSITE" id="PS51105"/>
    </source>
</evidence>
<comment type="caution">
    <text evidence="11">The sequence shown here is derived from an EMBL/GenBank/DDBJ whole genome shotgun (WGS) entry which is preliminary data.</text>
</comment>
<dbReference type="InterPro" id="IPR004501">
    <property type="entry name" value="PTS_EIIC_3"/>
</dbReference>
<dbReference type="AlphaFoldDB" id="A0A3A3GKE0"/>
<evidence type="ECO:0000256" key="7">
    <source>
        <dbReference type="ARBA" id="ARBA00023136"/>
    </source>
</evidence>
<dbReference type="PROSITE" id="PS51105">
    <property type="entry name" value="PTS_EIIC_TYPE_3"/>
    <property type="match status" value="1"/>
</dbReference>
<feature type="transmembrane region" description="Helical" evidence="9">
    <location>
        <begin position="369"/>
        <end position="395"/>
    </location>
</feature>
<evidence type="ECO:0000256" key="4">
    <source>
        <dbReference type="ARBA" id="ARBA00022597"/>
    </source>
</evidence>
<dbReference type="InterPro" id="IPR004796">
    <property type="entry name" value="PTS_IIC_cello"/>
</dbReference>
<keyword evidence="3 8" id="KW-1003">Cell membrane</keyword>
<dbReference type="InterPro" id="IPR051088">
    <property type="entry name" value="PTS_Sugar-EIIC/EIIB"/>
</dbReference>
<feature type="transmembrane region" description="Helical" evidence="9">
    <location>
        <begin position="231"/>
        <end position="256"/>
    </location>
</feature>
<dbReference type="InterPro" id="IPR003352">
    <property type="entry name" value="PTS_EIIC"/>
</dbReference>
<feature type="transmembrane region" description="Helical" evidence="9">
    <location>
        <begin position="268"/>
        <end position="290"/>
    </location>
</feature>
<evidence type="ECO:0000256" key="1">
    <source>
        <dbReference type="ARBA" id="ARBA00004651"/>
    </source>
</evidence>
<dbReference type="OrthoDB" id="1641940at2"/>
<comment type="function">
    <text evidence="8">The phosphoenolpyruvate-dependent sugar phosphotransferase system (PTS), a major carbohydrate active -transport system, catalyzes the phosphorylation of incoming sugar substrates concomitant with their translocation across the cell membrane.</text>
</comment>
<dbReference type="GO" id="GO:1902815">
    <property type="term" value="P:N,N'-diacetylchitobiose import"/>
    <property type="evidence" value="ECO:0007669"/>
    <property type="project" value="TreeGrafter"/>
</dbReference>
<name>A0A3A3GKE0_PANTH</name>
<feature type="transmembrane region" description="Helical" evidence="9">
    <location>
        <begin position="206"/>
        <end position="224"/>
    </location>
</feature>
<proteinExistence type="predicted"/>
<feature type="domain" description="PTS EIIC type-3" evidence="10">
    <location>
        <begin position="8"/>
        <end position="394"/>
    </location>
</feature>
<dbReference type="Proteomes" id="UP000266177">
    <property type="component" value="Unassembled WGS sequence"/>
</dbReference>
<evidence type="ECO:0000256" key="5">
    <source>
        <dbReference type="ARBA" id="ARBA00022692"/>
    </source>
</evidence>
<keyword evidence="7 8" id="KW-0472">Membrane</keyword>
<organism evidence="11 12">
    <name type="scientific">Paenibacillus thiaminolyticus</name>
    <name type="common">Bacillus thiaminolyticus</name>
    <dbReference type="NCBI Taxonomy" id="49283"/>
    <lineage>
        <taxon>Bacteria</taxon>
        <taxon>Bacillati</taxon>
        <taxon>Bacillota</taxon>
        <taxon>Bacilli</taxon>
        <taxon>Bacillales</taxon>
        <taxon>Paenibacillaceae</taxon>
        <taxon>Paenibacillus</taxon>
    </lineage>
</organism>
<dbReference type="EMBL" id="QYZD01000007">
    <property type="protein sequence ID" value="RJG24234.1"/>
    <property type="molecule type" value="Genomic_DNA"/>
</dbReference>
<dbReference type="Pfam" id="PF02378">
    <property type="entry name" value="PTS_EIIC"/>
    <property type="match status" value="1"/>
</dbReference>
<comment type="subcellular location">
    <subcellularLocation>
        <location evidence="1">Cell membrane</location>
        <topology evidence="1">Multi-pass membrane protein</topology>
    </subcellularLocation>
</comment>
<evidence type="ECO:0000256" key="9">
    <source>
        <dbReference type="SAM" id="Phobius"/>
    </source>
</evidence>
<sequence length="415" mass="46440">MDRFMKWMNERFAPKLDTFTKNVWVASIQDSIMIALPMVFIGSLITLLSILNDFIPGMPDLSPVSTFSFGLLGLFIAFLTPYKVMEQKERHKIKLIAGCTGLAFYLMLLKPTFGEDGTISFILERFGPSGMFTSLIVGVLVAVVFSAFHKFSFFKKDTSLPEFIVDWFDFLVPIALILGAGWVLTYPLQFDIFVLILNVFEPLNQISQSLLGFVLFNFIGVFLYSFGVSPWVLMPIFFAIWLPAIEANAAAVAQGMEPTNINTFETFFSGWVGVGGMGATLPLVIWFLFAKSKRLSAIGKTTLVPSLFNINEPVIYGAPIAFNPILMIPMWINGLIVPIIVYVALDLGLAAIPSQLFQMWYTPLGISTYIVSGLGGLLLLAVVLLIMFAVWFPFFKAYDMQEYRKEQQAQSKKEI</sequence>
<dbReference type="RefSeq" id="WP_119793230.1">
    <property type="nucleotide sequence ID" value="NZ_QYZD01000007.1"/>
</dbReference>
<dbReference type="GO" id="GO:0005886">
    <property type="term" value="C:plasma membrane"/>
    <property type="evidence" value="ECO:0007669"/>
    <property type="project" value="UniProtKB-SubCell"/>
</dbReference>
<evidence type="ECO:0000256" key="8">
    <source>
        <dbReference type="PIRNR" id="PIRNR006351"/>
    </source>
</evidence>
<accession>A0A3A3GKE0</accession>
<feature type="transmembrane region" description="Helical" evidence="9">
    <location>
        <begin position="93"/>
        <end position="109"/>
    </location>
</feature>
<dbReference type="GO" id="GO:0009401">
    <property type="term" value="P:phosphoenolpyruvate-dependent sugar phosphotransferase system"/>
    <property type="evidence" value="ECO:0007669"/>
    <property type="project" value="InterPro"/>
</dbReference>
<dbReference type="PANTHER" id="PTHR33989:SF4">
    <property type="entry name" value="PTS SYSTEM N,N'-DIACETYLCHITOBIOSE-SPECIFIC EIIC COMPONENT"/>
    <property type="match status" value="1"/>
</dbReference>
<feature type="transmembrane region" description="Helical" evidence="9">
    <location>
        <begin position="163"/>
        <end position="186"/>
    </location>
</feature>
<evidence type="ECO:0000256" key="3">
    <source>
        <dbReference type="ARBA" id="ARBA00022475"/>
    </source>
</evidence>
<gene>
    <name evidence="11" type="ORF">DQX05_10205</name>
</gene>
<dbReference type="PANTHER" id="PTHR33989">
    <property type="match status" value="1"/>
</dbReference>
<evidence type="ECO:0000313" key="12">
    <source>
        <dbReference type="Proteomes" id="UP000266177"/>
    </source>
</evidence>
<protein>
    <recommendedName>
        <fullName evidence="8">Permease IIC component</fullName>
    </recommendedName>
</protein>
<evidence type="ECO:0000256" key="6">
    <source>
        <dbReference type="ARBA" id="ARBA00022989"/>
    </source>
</evidence>
<feature type="transmembrane region" description="Helical" evidence="9">
    <location>
        <begin position="63"/>
        <end position="81"/>
    </location>
</feature>
<keyword evidence="6 9" id="KW-1133">Transmembrane helix</keyword>
<reference evidence="11 12" key="1">
    <citation type="submission" date="2018-09" db="EMBL/GenBank/DDBJ databases">
        <title>Paenibacillus SK2017-BO5.</title>
        <authorList>
            <person name="Piskunova J.V."/>
            <person name="Dubiley S.A."/>
            <person name="Severinov K.V."/>
        </authorList>
    </citation>
    <scope>NUCLEOTIDE SEQUENCE [LARGE SCALE GENOMIC DNA]</scope>
    <source>
        <strain evidence="11 12">BO5</strain>
    </source>
</reference>